<dbReference type="eggNOG" id="COG3381">
    <property type="taxonomic scope" value="Bacteria"/>
</dbReference>
<dbReference type="InterPro" id="IPR020945">
    <property type="entry name" value="DMSO/NO3_reduct_chaperone"/>
</dbReference>
<gene>
    <name evidence="2" type="ORF">Dthio_PD1028</name>
</gene>
<evidence type="ECO:0000313" key="2">
    <source>
        <dbReference type="EMBL" id="EFI33689.1"/>
    </source>
</evidence>
<dbReference type="OrthoDB" id="13061at2"/>
<evidence type="ECO:0000313" key="3">
    <source>
        <dbReference type="Proteomes" id="UP000005496"/>
    </source>
</evidence>
<dbReference type="InterPro" id="IPR036411">
    <property type="entry name" value="TorD-like_sf"/>
</dbReference>
<accession>D6SSM3</accession>
<sequence>MKMQVYKSLADCYFQPDEKLVQAVQRINPAIEEWDQDLLEPALEMQKVVESRDKEMLDLKKEYSRLFVGPFELAVPPYGSIYFQHNMQNQQIMDDSAVEAQNAYRKAGVNMSEDFNDPPDHIAVELEFMYYLLYHENQALENKDQASAIDFRTQRLDFLKRHLGLWGPVFADTLFKNTSSDFYRHLARLTKSVILKDKQELGLTRPS</sequence>
<name>D6SSM3_9BACT</name>
<evidence type="ECO:0000256" key="1">
    <source>
        <dbReference type="ARBA" id="ARBA00023186"/>
    </source>
</evidence>
<dbReference type="PANTHER" id="PTHR34227">
    <property type="entry name" value="CHAPERONE PROTEIN YCDY"/>
    <property type="match status" value="1"/>
</dbReference>
<dbReference type="InterPro" id="IPR050289">
    <property type="entry name" value="TorD/DmsD_chaperones"/>
</dbReference>
<proteinExistence type="predicted"/>
<dbReference type="Pfam" id="PF02613">
    <property type="entry name" value="Nitrate_red_del"/>
    <property type="match status" value="1"/>
</dbReference>
<dbReference type="Gene3D" id="1.10.3480.10">
    <property type="entry name" value="TorD-like"/>
    <property type="match status" value="1"/>
</dbReference>
<dbReference type="AlphaFoldDB" id="D6SSM3"/>
<comment type="caution">
    <text evidence="2">The sequence shown here is derived from an EMBL/GenBank/DDBJ whole genome shotgun (WGS) entry which is preliminary data.</text>
</comment>
<keyword evidence="1" id="KW-0143">Chaperone</keyword>
<dbReference type="SUPFAM" id="SSF89155">
    <property type="entry name" value="TorD-like"/>
    <property type="match status" value="1"/>
</dbReference>
<dbReference type="PANTHER" id="PTHR34227:SF1">
    <property type="entry name" value="DIMETHYL SULFOXIDE REDUCTASE CHAPERONE-RELATED"/>
    <property type="match status" value="1"/>
</dbReference>
<dbReference type="EMBL" id="ACJN02000003">
    <property type="protein sequence ID" value="EFI33689.1"/>
    <property type="molecule type" value="Genomic_DNA"/>
</dbReference>
<organism evidence="2 3">
    <name type="scientific">Desulfonatronospira thiodismutans ASO3-1</name>
    <dbReference type="NCBI Taxonomy" id="555779"/>
    <lineage>
        <taxon>Bacteria</taxon>
        <taxon>Pseudomonadati</taxon>
        <taxon>Thermodesulfobacteriota</taxon>
        <taxon>Desulfovibrionia</taxon>
        <taxon>Desulfovibrionales</taxon>
        <taxon>Desulfonatronovibrionaceae</taxon>
        <taxon>Desulfonatronospira</taxon>
    </lineage>
</organism>
<reference evidence="2" key="1">
    <citation type="submission" date="2010-05" db="EMBL/GenBank/DDBJ databases">
        <title>The draft genome of Desulfonatronospira thiodismutans ASO3-1.</title>
        <authorList>
            <consortium name="US DOE Joint Genome Institute (JGI-PGF)"/>
            <person name="Lucas S."/>
            <person name="Copeland A."/>
            <person name="Lapidus A."/>
            <person name="Cheng J.-F."/>
            <person name="Bruce D."/>
            <person name="Goodwin L."/>
            <person name="Pitluck S."/>
            <person name="Chertkov O."/>
            <person name="Brettin T."/>
            <person name="Detter J.C."/>
            <person name="Han C."/>
            <person name="Land M.L."/>
            <person name="Hauser L."/>
            <person name="Kyrpides N."/>
            <person name="Mikhailova N."/>
            <person name="Muyzer G."/>
            <person name="Woyke T."/>
        </authorList>
    </citation>
    <scope>NUCLEOTIDE SEQUENCE [LARGE SCALE GENOMIC DNA]</scope>
    <source>
        <strain evidence="2">ASO3-1</strain>
    </source>
</reference>
<protein>
    <submittedName>
        <fullName evidence="2">Cytoplasmic chaperone TorD family protein</fullName>
    </submittedName>
</protein>
<dbReference type="Proteomes" id="UP000005496">
    <property type="component" value="Unassembled WGS sequence"/>
</dbReference>
<keyword evidence="3" id="KW-1185">Reference proteome</keyword>